<feature type="compositionally biased region" description="Basic and acidic residues" evidence="1">
    <location>
        <begin position="79"/>
        <end position="93"/>
    </location>
</feature>
<gene>
    <name evidence="2" type="ORF">Tci_670818</name>
</gene>
<comment type="caution">
    <text evidence="2">The sequence shown here is derived from an EMBL/GenBank/DDBJ whole genome shotgun (WGS) entry which is preliminary data.</text>
</comment>
<evidence type="ECO:0008006" key="3">
    <source>
        <dbReference type="Google" id="ProtNLM"/>
    </source>
</evidence>
<name>A0A699KMZ9_TANCI</name>
<feature type="region of interest" description="Disordered" evidence="1">
    <location>
        <begin position="77"/>
        <end position="97"/>
    </location>
</feature>
<proteinExistence type="predicted"/>
<sequence length="451" mass="50049">MAAPVIPILSDSFEESVGSHVPIAPAVGAVCIISPTGVLDFVDYSSSSDSDPSKDLLLVAPELPLASPFLCFDDSEVDSESKPAEQRPERHESLTPSSKFPLAPVVAHSGFVDGQRFLFNPVRLFPSVDLIAPISIGRVNRHSSPDFTSDLSSSISSLDSPSDISLGSSSFFRMRCIRCISPTTLVPSSTPILRSIAPALADLLLCKRFIDSYSYEVSKEEHMEIGTVDAEIVADFGISEGVGTPTEDDIGMGVEVATSDIREDEEELEAEVSARGMMEIVLDPLVTSGISKPTRGQVPDLKGTLYDIAHYMYKVRLDRITEFENAQIQLEEEFRHIRRDRDDNWRRLRRTMTNTRSGMTPVAIEEMINRRVTEALETCKANKNIILRNGNDVGGNGNGNENENYNKNDRDARPVVRECTYQDFMKCQPLNFKGTKGVFELIRWFKKMEIV</sequence>
<evidence type="ECO:0000256" key="1">
    <source>
        <dbReference type="SAM" id="MobiDB-lite"/>
    </source>
</evidence>
<protein>
    <recommendedName>
        <fullName evidence="3">Reverse transcriptase domain-containing protein</fullName>
    </recommendedName>
</protein>
<reference evidence="2" key="1">
    <citation type="journal article" date="2019" name="Sci. Rep.">
        <title>Draft genome of Tanacetum cinerariifolium, the natural source of mosquito coil.</title>
        <authorList>
            <person name="Yamashiro T."/>
            <person name="Shiraishi A."/>
            <person name="Satake H."/>
            <person name="Nakayama K."/>
        </authorList>
    </citation>
    <scope>NUCLEOTIDE SEQUENCE</scope>
</reference>
<accession>A0A699KMZ9</accession>
<evidence type="ECO:0000313" key="2">
    <source>
        <dbReference type="EMBL" id="GFA98846.1"/>
    </source>
</evidence>
<organism evidence="2">
    <name type="scientific">Tanacetum cinerariifolium</name>
    <name type="common">Dalmatian daisy</name>
    <name type="synonym">Chrysanthemum cinerariifolium</name>
    <dbReference type="NCBI Taxonomy" id="118510"/>
    <lineage>
        <taxon>Eukaryota</taxon>
        <taxon>Viridiplantae</taxon>
        <taxon>Streptophyta</taxon>
        <taxon>Embryophyta</taxon>
        <taxon>Tracheophyta</taxon>
        <taxon>Spermatophyta</taxon>
        <taxon>Magnoliopsida</taxon>
        <taxon>eudicotyledons</taxon>
        <taxon>Gunneridae</taxon>
        <taxon>Pentapetalae</taxon>
        <taxon>asterids</taxon>
        <taxon>campanulids</taxon>
        <taxon>Asterales</taxon>
        <taxon>Asteraceae</taxon>
        <taxon>Asteroideae</taxon>
        <taxon>Anthemideae</taxon>
        <taxon>Anthemidinae</taxon>
        <taxon>Tanacetum</taxon>
    </lineage>
</organism>
<dbReference type="EMBL" id="BKCJ010528275">
    <property type="protein sequence ID" value="GFA98846.1"/>
    <property type="molecule type" value="Genomic_DNA"/>
</dbReference>
<dbReference type="AlphaFoldDB" id="A0A699KMZ9"/>